<dbReference type="EMBL" id="JASPKY010000400">
    <property type="protein sequence ID" value="KAK9702093.1"/>
    <property type="molecule type" value="Genomic_DNA"/>
</dbReference>
<sequence length="82" mass="9096">MLPTTYASVVLHFLFSSDEFIPAQQQLARWASEDAVGQARTSGGSAVPREYYRSPSSSISEEPTSCKLIYDSIRIHILIGFN</sequence>
<keyword evidence="3" id="KW-1185">Reference proteome</keyword>
<comment type="caution">
    <text evidence="2">The sequence shown here is derived from an EMBL/GenBank/DDBJ whole genome shotgun (WGS) entry which is preliminary data.</text>
</comment>
<accession>A0AAW1JFW7</accession>
<gene>
    <name evidence="2" type="ORF">QE152_g30151</name>
</gene>
<organism evidence="2 3">
    <name type="scientific">Popillia japonica</name>
    <name type="common">Japanese beetle</name>
    <dbReference type="NCBI Taxonomy" id="7064"/>
    <lineage>
        <taxon>Eukaryota</taxon>
        <taxon>Metazoa</taxon>
        <taxon>Ecdysozoa</taxon>
        <taxon>Arthropoda</taxon>
        <taxon>Hexapoda</taxon>
        <taxon>Insecta</taxon>
        <taxon>Pterygota</taxon>
        <taxon>Neoptera</taxon>
        <taxon>Endopterygota</taxon>
        <taxon>Coleoptera</taxon>
        <taxon>Polyphaga</taxon>
        <taxon>Scarabaeiformia</taxon>
        <taxon>Scarabaeidae</taxon>
        <taxon>Rutelinae</taxon>
        <taxon>Popillia</taxon>
    </lineage>
</organism>
<name>A0AAW1JFW7_POPJA</name>
<dbReference type="AlphaFoldDB" id="A0AAW1JFW7"/>
<evidence type="ECO:0000256" key="1">
    <source>
        <dbReference type="SAM" id="MobiDB-lite"/>
    </source>
</evidence>
<dbReference type="Proteomes" id="UP001458880">
    <property type="component" value="Unassembled WGS sequence"/>
</dbReference>
<reference evidence="2 3" key="1">
    <citation type="journal article" date="2024" name="BMC Genomics">
        <title>De novo assembly and annotation of Popillia japonica's genome with initial clues to its potential as an invasive pest.</title>
        <authorList>
            <person name="Cucini C."/>
            <person name="Boschi S."/>
            <person name="Funari R."/>
            <person name="Cardaioli E."/>
            <person name="Iannotti N."/>
            <person name="Marturano G."/>
            <person name="Paoli F."/>
            <person name="Bruttini M."/>
            <person name="Carapelli A."/>
            <person name="Frati F."/>
            <person name="Nardi F."/>
        </authorList>
    </citation>
    <scope>NUCLEOTIDE SEQUENCE [LARGE SCALE GENOMIC DNA]</scope>
    <source>
        <strain evidence="2">DMR45628</strain>
    </source>
</reference>
<evidence type="ECO:0000313" key="2">
    <source>
        <dbReference type="EMBL" id="KAK9702093.1"/>
    </source>
</evidence>
<evidence type="ECO:0000313" key="3">
    <source>
        <dbReference type="Proteomes" id="UP001458880"/>
    </source>
</evidence>
<proteinExistence type="predicted"/>
<protein>
    <submittedName>
        <fullName evidence="2">Uncharacterized protein</fullName>
    </submittedName>
</protein>
<feature type="region of interest" description="Disordered" evidence="1">
    <location>
        <begin position="40"/>
        <end position="60"/>
    </location>
</feature>